<dbReference type="KEGG" id="mhay:VK67_05315"/>
<organism evidence="2 3">
    <name type="scientific">Mannheimia haemolytica</name>
    <name type="common">Pasteurella haemolytica</name>
    <dbReference type="NCBI Taxonomy" id="75985"/>
    <lineage>
        <taxon>Bacteria</taxon>
        <taxon>Pseudomonadati</taxon>
        <taxon>Pseudomonadota</taxon>
        <taxon>Gammaproteobacteria</taxon>
        <taxon>Pasteurellales</taxon>
        <taxon>Pasteurellaceae</taxon>
        <taxon>Mannheimia</taxon>
    </lineage>
</organism>
<gene>
    <name evidence="2" type="ORF">FEA53_11695</name>
    <name evidence="1" type="ORF">FEB89_11075</name>
</gene>
<sequence length="131" mass="15608">MKIHTKIRKEVLELLQTKLPEIDNFYNGLPTFIDIEEEQLAVSVYLDDISLQEITVCNNQWDAKLNITIHLKSTESAEDELDEWAEKIREIIDDYPEFEHLESVALSQYQYEQDQNQRTWHMATLIFDVEY</sequence>
<reference evidence="3 4" key="1">
    <citation type="journal article" date="2019" name="Vet. Microbiol.">
        <title>Genetic characterization of susceptible and multi-drug resistant Mannheimia haemolytica isolated from high-risk stocker calves prior to and after antimicrobial metaphylaxis.</title>
        <authorList>
            <person name="Snyder E.R."/>
            <person name="Alvarez-Narvaez S."/>
            <person name="Credille B.C."/>
        </authorList>
    </citation>
    <scope>NUCLEOTIDE SEQUENCE [LARGE SCALE GENOMIC DNA]</scope>
    <source>
        <strain evidence="2 3">UGA-R5-128-1</strain>
        <strain evidence="1 4">UGA-R7-163-1</strain>
    </source>
</reference>
<dbReference type="SUPFAM" id="SSF143749">
    <property type="entry name" value="Phage tail protein-like"/>
    <property type="match status" value="1"/>
</dbReference>
<dbReference type="InterPro" id="IPR009312">
    <property type="entry name" value="Phage_lambda_GpU-like"/>
</dbReference>
<keyword evidence="4" id="KW-1185">Reference proteome</keyword>
<name>A0A547EB89_MANHA</name>
<dbReference type="Proteomes" id="UP000315164">
    <property type="component" value="Unassembled WGS sequence"/>
</dbReference>
<dbReference type="Proteomes" id="UP000318394">
    <property type="component" value="Unassembled WGS sequence"/>
</dbReference>
<dbReference type="GeneID" id="67368844"/>
<evidence type="ECO:0000313" key="4">
    <source>
        <dbReference type="Proteomes" id="UP000318394"/>
    </source>
</evidence>
<evidence type="ECO:0000313" key="3">
    <source>
        <dbReference type="Proteomes" id="UP000315164"/>
    </source>
</evidence>
<dbReference type="Gene3D" id="3.30.70.1700">
    <property type="entry name" value="Phage minor tail protein U"/>
    <property type="match status" value="1"/>
</dbReference>
<evidence type="ECO:0000313" key="2">
    <source>
        <dbReference type="EMBL" id="TRB72583.1"/>
    </source>
</evidence>
<proteinExistence type="predicted"/>
<evidence type="ECO:0000313" key="1">
    <source>
        <dbReference type="EMBL" id="TRB35373.1"/>
    </source>
</evidence>
<dbReference type="InterPro" id="IPR038512">
    <property type="entry name" value="GpU-like_sf"/>
</dbReference>
<dbReference type="EMBL" id="VAJB01000034">
    <property type="protein sequence ID" value="TRB72583.1"/>
    <property type="molecule type" value="Genomic_DNA"/>
</dbReference>
<dbReference type="EMBL" id="VAJI01000030">
    <property type="protein sequence ID" value="TRB35373.1"/>
    <property type="molecule type" value="Genomic_DNA"/>
</dbReference>
<dbReference type="AlphaFoldDB" id="A0A547EB89"/>
<protein>
    <submittedName>
        <fullName evidence="2">Phage tail protein</fullName>
    </submittedName>
</protein>
<comment type="caution">
    <text evidence="2">The sequence shown here is derived from an EMBL/GenBank/DDBJ whole genome shotgun (WGS) entry which is preliminary data.</text>
</comment>
<dbReference type="Pfam" id="PF06141">
    <property type="entry name" value="Phage_tail_U"/>
    <property type="match status" value="1"/>
</dbReference>
<dbReference type="RefSeq" id="WP_006249186.1">
    <property type="nucleotide sequence ID" value="NZ_CP011098.1"/>
</dbReference>
<dbReference type="KEGG" id="mhaq:WC39_05960"/>
<dbReference type="InterPro" id="IPR035934">
    <property type="entry name" value="Phage_tail_protein-like_sf"/>
</dbReference>
<dbReference type="OrthoDB" id="5683808at2"/>
<accession>A0A547EB89</accession>